<protein>
    <submittedName>
        <fullName evidence="1">Uncharacterized protein</fullName>
    </submittedName>
</protein>
<geneLocation type="plasmid" evidence="1 2">
    <name>unnamed1</name>
</geneLocation>
<dbReference type="EMBL" id="CP026653">
    <property type="protein sequence ID" value="AVH61714.1"/>
    <property type="molecule type" value="Genomic_DNA"/>
</dbReference>
<keyword evidence="2" id="KW-1185">Reference proteome</keyword>
<name>A0ABN5IEU1_9ACTN</name>
<dbReference type="Proteomes" id="UP000238413">
    <property type="component" value="Plasmid unnamed1"/>
</dbReference>
<keyword evidence="1" id="KW-0614">Plasmid</keyword>
<accession>A0ABN5IEU1</accession>
<evidence type="ECO:0000313" key="1">
    <source>
        <dbReference type="EMBL" id="AVH61714.1"/>
    </source>
</evidence>
<sequence>MVTPAQEAAGRIVTALGWSGSVRTVPDGAEARIVHAPQAWWLAVAVHQDAGAVQVRTGTIAEDGTHRSPHARSLPVPAEDTDALVLAVNAVREDQDGTTSWGRQHLEVAGTVWLVFDGGLSRLPLVCRRCQARTGHRLTADPAAGLAILRCTAGHITCDPRLSPDGITEAIGHHSSLAPSDIDVRGFSTR</sequence>
<reference evidence="1 2" key="1">
    <citation type="submission" date="2018-02" db="EMBL/GenBank/DDBJ databases">
        <title>Complete genome sequence of Streptomyces dengpaensis, the producer of angucyclines.</title>
        <authorList>
            <person name="Yumei L."/>
        </authorList>
    </citation>
    <scope>NUCLEOTIDE SEQUENCE [LARGE SCALE GENOMIC DNA]</scope>
    <source>
        <strain evidence="1 2">XZHG99</strain>
        <plasmid evidence="1 2">unnamed1</plasmid>
    </source>
</reference>
<proteinExistence type="predicted"/>
<organism evidence="1 2">
    <name type="scientific">Streptomyces dengpaensis</name>
    <dbReference type="NCBI Taxonomy" id="2049881"/>
    <lineage>
        <taxon>Bacteria</taxon>
        <taxon>Bacillati</taxon>
        <taxon>Actinomycetota</taxon>
        <taxon>Actinomycetes</taxon>
        <taxon>Kitasatosporales</taxon>
        <taxon>Streptomycetaceae</taxon>
        <taxon>Streptomyces</taxon>
    </lineage>
</organism>
<evidence type="ECO:0000313" key="2">
    <source>
        <dbReference type="Proteomes" id="UP000238413"/>
    </source>
</evidence>
<gene>
    <name evidence="1" type="ORF">C4B68_40075</name>
</gene>